<evidence type="ECO:0000256" key="8">
    <source>
        <dbReference type="ARBA" id="ARBA00023128"/>
    </source>
</evidence>
<dbReference type="PRINTS" id="PR01250">
    <property type="entry name" value="RIBOSOMALL34"/>
</dbReference>
<dbReference type="InterPro" id="IPR047868">
    <property type="entry name" value="Ribosomal_L34e_arc-type"/>
</dbReference>
<dbReference type="InterPro" id="IPR038375">
    <property type="entry name" value="NDUFAF7_sf"/>
</dbReference>
<comment type="catalytic activity">
    <reaction evidence="11">
        <text>L-arginyl-[protein] + 2 S-adenosyl-L-methionine = N(omega),N(omega)'-dimethyl-L-arginyl-[protein] + 2 S-adenosyl-L-homocysteine + 2 H(+)</text>
        <dbReference type="Rhea" id="RHEA:48108"/>
        <dbReference type="Rhea" id="RHEA-COMP:10532"/>
        <dbReference type="Rhea" id="RHEA-COMP:11992"/>
        <dbReference type="ChEBI" id="CHEBI:15378"/>
        <dbReference type="ChEBI" id="CHEBI:29965"/>
        <dbReference type="ChEBI" id="CHEBI:57856"/>
        <dbReference type="ChEBI" id="CHEBI:59789"/>
        <dbReference type="ChEBI" id="CHEBI:88221"/>
        <dbReference type="EC" id="2.1.1.320"/>
    </reaction>
</comment>
<dbReference type="GO" id="GO:0006412">
    <property type="term" value="P:translation"/>
    <property type="evidence" value="ECO:0007669"/>
    <property type="project" value="InterPro"/>
</dbReference>
<evidence type="ECO:0000256" key="6">
    <source>
        <dbReference type="ARBA" id="ARBA00022679"/>
    </source>
</evidence>
<name>A0A8I2Z294_9AGAM</name>
<dbReference type="InterPro" id="IPR029063">
    <property type="entry name" value="SAM-dependent_MTases_sf"/>
</dbReference>
<keyword evidence="9" id="KW-0687">Ribonucleoprotein</keyword>
<dbReference type="GO" id="GO:0005840">
    <property type="term" value="C:ribosome"/>
    <property type="evidence" value="ECO:0007669"/>
    <property type="project" value="UniProtKB-KW"/>
</dbReference>
<keyword evidence="6" id="KW-0808">Transferase</keyword>
<evidence type="ECO:0000313" key="13">
    <source>
        <dbReference type="Proteomes" id="UP000683000"/>
    </source>
</evidence>
<dbReference type="OrthoDB" id="17415at2759"/>
<dbReference type="Gene3D" id="6.20.340.10">
    <property type="match status" value="1"/>
</dbReference>
<dbReference type="Proteomes" id="UP000683000">
    <property type="component" value="Unassembled WGS sequence"/>
</dbReference>
<accession>A0A8I2Z294</accession>
<sequence length="660" mass="75411">MLHTTLRQGRRCCQWRQYLKAYFTTSSTPWFNRPPPRKADKEKFNFNPDLVFSTDVPQEYLSYPFVTSNDLAKSFTIPPTRVRMLVRDYIEDALYNPHYGYFSKQATIFTAPGEENEGFDFSSFKDTAQFEAAVARRYVECGSLSETEGPGKQVWHTPTELFKPWYGQAIAQCLLSEYLLKYFPYEDFKIYELGAGNGTLALNILNHLRTHYPEVYDRTVYTIIEISAPLANAQRTRLRRAGHGLRTANVEHRSVFSWTKTEHAPCYILATEVVDNFAHDLVRYDIRTLEPFQGSVAINGEGEFIPYYTRITDPLIASFLSLRRRIKRQPPLPWYLRTSPLRRVISILPFAPNLSPPEYIPTRQLSLLRLLRAHFPRHRLLLTDFCSLPDAVPGANAPVVQTNVRGTMVPCQTIFVRQGYFDILFPTTFEQLRDMYEYVLEQPVGTGDDASDLKCARLSPFGPDTPARSLDSRFFSPSSRRLPLDGVNSASGLPVGERRSSVFSHAEFMETYGDLDKTRLRNGENPMLAYYKNVNIIVVDDPTNVVMAQRVTLRKRNPYNTTSNRRRIVKTPGGRLVYHHLKKPPTQPKCGDCGVGLPGVPALRPRQYATVSKRIKTVRRAYGGSRCGDCVKSRILRAFLVEEAKIVKKVIKSQKTAARK</sequence>
<proteinExistence type="inferred from homology"/>
<dbReference type="Gene3D" id="6.20.370.70">
    <property type="match status" value="1"/>
</dbReference>
<dbReference type="SUPFAM" id="SSF53335">
    <property type="entry name" value="S-adenosyl-L-methionine-dependent methyltransferases"/>
    <property type="match status" value="1"/>
</dbReference>
<comment type="similarity">
    <text evidence="3">Belongs to the eukaryotic ribosomal protein eL34 family.</text>
</comment>
<dbReference type="InterPro" id="IPR018065">
    <property type="entry name" value="Ribosomal_eL34_CS"/>
</dbReference>
<dbReference type="AlphaFoldDB" id="A0A8I2Z294"/>
<dbReference type="GO" id="GO:0035243">
    <property type="term" value="F:protein-arginine omega-N symmetric methyltransferase activity"/>
    <property type="evidence" value="ECO:0007669"/>
    <property type="project" value="UniProtKB-EC"/>
</dbReference>
<comment type="similarity">
    <text evidence="2">Belongs to the NDUFAF7 family.</text>
</comment>
<evidence type="ECO:0000256" key="1">
    <source>
        <dbReference type="ARBA" id="ARBA00004173"/>
    </source>
</evidence>
<dbReference type="Pfam" id="PF02636">
    <property type="entry name" value="Methyltransf_28"/>
    <property type="match status" value="1"/>
</dbReference>
<gene>
    <name evidence="12" type="ORF">JVT61DRAFT_75</name>
</gene>
<dbReference type="GO" id="GO:0003735">
    <property type="term" value="F:structural constituent of ribosome"/>
    <property type="evidence" value="ECO:0007669"/>
    <property type="project" value="InterPro"/>
</dbReference>
<evidence type="ECO:0000256" key="3">
    <source>
        <dbReference type="ARBA" id="ARBA00009875"/>
    </source>
</evidence>
<dbReference type="EMBL" id="JAGFBS010000001">
    <property type="protein sequence ID" value="KAG6381493.1"/>
    <property type="molecule type" value="Genomic_DNA"/>
</dbReference>
<dbReference type="InterPro" id="IPR038562">
    <property type="entry name" value="Ribosomal_eL34_C_sf"/>
</dbReference>
<evidence type="ECO:0000256" key="9">
    <source>
        <dbReference type="ARBA" id="ARBA00023274"/>
    </source>
</evidence>
<dbReference type="InterPro" id="IPR008195">
    <property type="entry name" value="Ribosomal_eL34"/>
</dbReference>
<evidence type="ECO:0000313" key="12">
    <source>
        <dbReference type="EMBL" id="KAG6381493.1"/>
    </source>
</evidence>
<evidence type="ECO:0000256" key="4">
    <source>
        <dbReference type="ARBA" id="ARBA00011935"/>
    </source>
</evidence>
<dbReference type="PROSITE" id="PS01145">
    <property type="entry name" value="RIBOSOMAL_L34E"/>
    <property type="match status" value="1"/>
</dbReference>
<keyword evidence="5" id="KW-0489">Methyltransferase</keyword>
<dbReference type="PANTHER" id="PTHR12049">
    <property type="entry name" value="PROTEIN ARGININE METHYLTRANSFERASE NDUFAF7, MITOCHONDRIAL"/>
    <property type="match status" value="1"/>
</dbReference>
<dbReference type="GO" id="GO:1990904">
    <property type="term" value="C:ribonucleoprotein complex"/>
    <property type="evidence" value="ECO:0007669"/>
    <property type="project" value="UniProtKB-KW"/>
</dbReference>
<evidence type="ECO:0000256" key="11">
    <source>
        <dbReference type="ARBA" id="ARBA00048612"/>
    </source>
</evidence>
<dbReference type="Pfam" id="PF01199">
    <property type="entry name" value="Ribosomal_L34e"/>
    <property type="match status" value="1"/>
</dbReference>
<dbReference type="GO" id="GO:0005739">
    <property type="term" value="C:mitochondrion"/>
    <property type="evidence" value="ECO:0007669"/>
    <property type="project" value="UniProtKB-SubCell"/>
</dbReference>
<reference evidence="12" key="1">
    <citation type="submission" date="2021-03" db="EMBL/GenBank/DDBJ databases">
        <title>Evolutionary innovations through gain and loss of genes in the ectomycorrhizal Boletales.</title>
        <authorList>
            <person name="Wu G."/>
            <person name="Miyauchi S."/>
            <person name="Morin E."/>
            <person name="Yang Z.-L."/>
            <person name="Xu J."/>
            <person name="Martin F.M."/>
        </authorList>
    </citation>
    <scope>NUCLEOTIDE SEQUENCE</scope>
    <source>
        <strain evidence="12">BR01</strain>
    </source>
</reference>
<organism evidence="12 13">
    <name type="scientific">Boletus reticuloceps</name>
    <dbReference type="NCBI Taxonomy" id="495285"/>
    <lineage>
        <taxon>Eukaryota</taxon>
        <taxon>Fungi</taxon>
        <taxon>Dikarya</taxon>
        <taxon>Basidiomycota</taxon>
        <taxon>Agaricomycotina</taxon>
        <taxon>Agaricomycetes</taxon>
        <taxon>Agaricomycetidae</taxon>
        <taxon>Boletales</taxon>
        <taxon>Boletineae</taxon>
        <taxon>Boletaceae</taxon>
        <taxon>Boletoideae</taxon>
        <taxon>Boletus</taxon>
    </lineage>
</organism>
<dbReference type="Gene3D" id="3.40.50.12710">
    <property type="match status" value="1"/>
</dbReference>
<protein>
    <recommendedName>
        <fullName evidence="10">Large ribosomal subunit protein eL34</fullName>
        <ecNumber evidence="4">2.1.1.320</ecNumber>
    </recommendedName>
</protein>
<evidence type="ECO:0000256" key="10">
    <source>
        <dbReference type="ARBA" id="ARBA00035227"/>
    </source>
</evidence>
<evidence type="ECO:0000256" key="5">
    <source>
        <dbReference type="ARBA" id="ARBA00022603"/>
    </source>
</evidence>
<dbReference type="InterPro" id="IPR003788">
    <property type="entry name" value="NDUFAF7"/>
</dbReference>
<comment type="caution">
    <text evidence="12">The sequence shown here is derived from an EMBL/GenBank/DDBJ whole genome shotgun (WGS) entry which is preliminary data.</text>
</comment>
<comment type="subcellular location">
    <subcellularLocation>
        <location evidence="1">Mitochondrion</location>
    </subcellularLocation>
</comment>
<dbReference type="EC" id="2.1.1.320" evidence="4"/>
<dbReference type="HAMAP" id="MF_00349">
    <property type="entry name" value="Ribosomal_eL34"/>
    <property type="match status" value="1"/>
</dbReference>
<dbReference type="PANTHER" id="PTHR12049:SF5">
    <property type="entry name" value="PROTEIN ARGININE METHYLTRANSFERASE NDUFAF7 HOMOLOG, MITOCHONDRIAL"/>
    <property type="match status" value="1"/>
</dbReference>
<keyword evidence="8" id="KW-0496">Mitochondrion</keyword>
<evidence type="ECO:0000256" key="7">
    <source>
        <dbReference type="ARBA" id="ARBA00022980"/>
    </source>
</evidence>
<dbReference type="GO" id="GO:0032259">
    <property type="term" value="P:methylation"/>
    <property type="evidence" value="ECO:0007669"/>
    <property type="project" value="UniProtKB-KW"/>
</dbReference>
<keyword evidence="13" id="KW-1185">Reference proteome</keyword>
<keyword evidence="7" id="KW-0689">Ribosomal protein</keyword>
<evidence type="ECO:0000256" key="2">
    <source>
        <dbReference type="ARBA" id="ARBA00005891"/>
    </source>
</evidence>